<evidence type="ECO:0000256" key="6">
    <source>
        <dbReference type="ARBA" id="ARBA00022741"/>
    </source>
</evidence>
<dbReference type="InterPro" id="IPR004520">
    <property type="entry name" value="GTPase_MnmE"/>
</dbReference>
<dbReference type="InterPro" id="IPR027266">
    <property type="entry name" value="TrmE/GcvT-like"/>
</dbReference>
<proteinExistence type="inferred from homology"/>
<organism evidence="14 15">
    <name type="scientific">Gallibacterium genomosp. 3</name>
    <dbReference type="NCBI Taxonomy" id="505345"/>
    <lineage>
        <taxon>Bacteria</taxon>
        <taxon>Pseudomonadati</taxon>
        <taxon>Pseudomonadota</taxon>
        <taxon>Gammaproteobacteria</taxon>
        <taxon>Pasteurellales</taxon>
        <taxon>Pasteurellaceae</taxon>
        <taxon>Gallibacterium</taxon>
    </lineage>
</organism>
<feature type="binding site" evidence="11">
    <location>
        <begin position="270"/>
        <end position="273"/>
    </location>
    <ligand>
        <name>GTP</name>
        <dbReference type="ChEBI" id="CHEBI:37565"/>
    </ligand>
</feature>
<dbReference type="FunFam" id="3.30.1360.120:FF:000001">
    <property type="entry name" value="tRNA modification GTPase MnmE"/>
    <property type="match status" value="1"/>
</dbReference>
<dbReference type="Proteomes" id="UP000243558">
    <property type="component" value="Unassembled WGS sequence"/>
</dbReference>
<protein>
    <recommendedName>
        <fullName evidence="11">tRNA modification GTPase MnmE</fullName>
        <ecNumber evidence="11">3.6.-.-</ecNumber>
    </recommendedName>
</protein>
<dbReference type="Gene3D" id="3.40.50.300">
    <property type="entry name" value="P-loop containing nucleotide triphosphate hydrolases"/>
    <property type="match status" value="1"/>
</dbReference>
<feature type="binding site" evidence="11">
    <location>
        <position position="251"/>
    </location>
    <ligand>
        <name>Mg(2+)</name>
        <dbReference type="ChEBI" id="CHEBI:18420"/>
    </ligand>
</feature>
<dbReference type="EC" id="3.6.-.-" evidence="11"/>
<gene>
    <name evidence="11 14" type="primary">trmE</name>
    <name evidence="11" type="synonym">mnmE</name>
    <name evidence="14" type="ORF">QV01_03660</name>
</gene>
<keyword evidence="5 11" id="KW-0479">Metal-binding</keyword>
<feature type="binding site" evidence="11">
    <location>
        <begin position="226"/>
        <end position="231"/>
    </location>
    <ligand>
        <name>GTP</name>
        <dbReference type="ChEBI" id="CHEBI:37565"/>
    </ligand>
</feature>
<dbReference type="CDD" id="cd14858">
    <property type="entry name" value="TrmE_N"/>
    <property type="match status" value="1"/>
</dbReference>
<evidence type="ECO:0000256" key="7">
    <source>
        <dbReference type="ARBA" id="ARBA00022801"/>
    </source>
</evidence>
<dbReference type="NCBIfam" id="TIGR00231">
    <property type="entry name" value="small_GTP"/>
    <property type="match status" value="1"/>
</dbReference>
<dbReference type="InterPro" id="IPR018948">
    <property type="entry name" value="GTP-bd_TrmE_N"/>
</dbReference>
<feature type="binding site" evidence="11">
    <location>
        <position position="226"/>
    </location>
    <ligand>
        <name>K(+)</name>
        <dbReference type="ChEBI" id="CHEBI:29103"/>
    </ligand>
</feature>
<dbReference type="FunFam" id="3.40.50.300:FF:000249">
    <property type="entry name" value="tRNA modification GTPase MnmE"/>
    <property type="match status" value="1"/>
</dbReference>
<comment type="caution">
    <text evidence="14">The sequence shown here is derived from an EMBL/GenBank/DDBJ whole genome shotgun (WGS) entry which is preliminary data.</text>
</comment>
<keyword evidence="15" id="KW-1185">Reference proteome</keyword>
<keyword evidence="3 11" id="KW-0963">Cytoplasm</keyword>
<evidence type="ECO:0000256" key="2">
    <source>
        <dbReference type="ARBA" id="ARBA00011043"/>
    </source>
</evidence>
<dbReference type="SUPFAM" id="SSF52540">
    <property type="entry name" value="P-loop containing nucleoside triphosphate hydrolases"/>
    <property type="match status" value="1"/>
</dbReference>
<comment type="subcellular location">
    <subcellularLocation>
        <location evidence="1 11">Cytoplasm</location>
    </subcellularLocation>
</comment>
<dbReference type="GO" id="GO:0002098">
    <property type="term" value="P:tRNA wobble uridine modification"/>
    <property type="evidence" value="ECO:0007669"/>
    <property type="project" value="TreeGrafter"/>
</dbReference>
<keyword evidence="4 11" id="KW-0819">tRNA processing</keyword>
<dbReference type="InterPro" id="IPR005225">
    <property type="entry name" value="Small_GTP-bd"/>
</dbReference>
<dbReference type="InterPro" id="IPR027368">
    <property type="entry name" value="MnmE_dom2"/>
</dbReference>
<dbReference type="Pfam" id="PF01926">
    <property type="entry name" value="MMR_HSR1"/>
    <property type="match status" value="1"/>
</dbReference>
<keyword evidence="9 11" id="KW-0630">Potassium</keyword>
<feature type="binding site" evidence="11">
    <location>
        <position position="80"/>
    </location>
    <ligand>
        <name>(6S)-5-formyl-5,6,7,8-tetrahydrofolate</name>
        <dbReference type="ChEBI" id="CHEBI:57457"/>
    </ligand>
</feature>
<feature type="domain" description="TrmE-type G" evidence="13">
    <location>
        <begin position="216"/>
        <end position="377"/>
    </location>
</feature>
<keyword evidence="6 11" id="KW-0547">Nucleotide-binding</keyword>
<feature type="binding site" evidence="11">
    <location>
        <position position="245"/>
    </location>
    <ligand>
        <name>K(+)</name>
        <dbReference type="ChEBI" id="CHEBI:29103"/>
    </ligand>
</feature>
<evidence type="ECO:0000256" key="12">
    <source>
        <dbReference type="RuleBase" id="RU003313"/>
    </source>
</evidence>
<dbReference type="NCBIfam" id="TIGR00450">
    <property type="entry name" value="mnmE_trmE_thdF"/>
    <property type="match status" value="1"/>
</dbReference>
<comment type="caution">
    <text evidence="11">Lacks conserved residue(s) required for the propagation of feature annotation.</text>
</comment>
<evidence type="ECO:0000256" key="8">
    <source>
        <dbReference type="ARBA" id="ARBA00022842"/>
    </source>
</evidence>
<dbReference type="PATRIC" id="fig|505345.7.peg.734"/>
<dbReference type="GO" id="GO:0005525">
    <property type="term" value="F:GTP binding"/>
    <property type="evidence" value="ECO:0007669"/>
    <property type="project" value="UniProtKB-UniRule"/>
</dbReference>
<evidence type="ECO:0000256" key="1">
    <source>
        <dbReference type="ARBA" id="ARBA00004496"/>
    </source>
</evidence>
<evidence type="ECO:0000256" key="10">
    <source>
        <dbReference type="ARBA" id="ARBA00023134"/>
    </source>
</evidence>
<evidence type="ECO:0000256" key="3">
    <source>
        <dbReference type="ARBA" id="ARBA00022490"/>
    </source>
</evidence>
<dbReference type="Pfam" id="PF10396">
    <property type="entry name" value="TrmE_N"/>
    <property type="match status" value="1"/>
</dbReference>
<accession>A0A1A7NRN4</accession>
<dbReference type="PROSITE" id="PS51709">
    <property type="entry name" value="G_TRME"/>
    <property type="match status" value="1"/>
</dbReference>
<dbReference type="AlphaFoldDB" id="A0A1A7NRN4"/>
<keyword evidence="7 11" id="KW-0378">Hydrolase</keyword>
<feature type="binding site" evidence="11">
    <location>
        <position position="120"/>
    </location>
    <ligand>
        <name>(6S)-5-formyl-5,6,7,8-tetrahydrofolate</name>
        <dbReference type="ChEBI" id="CHEBI:57457"/>
    </ligand>
</feature>
<dbReference type="NCBIfam" id="NF003661">
    <property type="entry name" value="PRK05291.1-3"/>
    <property type="match status" value="1"/>
</dbReference>
<feature type="binding site" evidence="11">
    <location>
        <position position="230"/>
    </location>
    <ligand>
        <name>Mg(2+)</name>
        <dbReference type="ChEBI" id="CHEBI:18420"/>
    </ligand>
</feature>
<evidence type="ECO:0000313" key="14">
    <source>
        <dbReference type="EMBL" id="OBW92877.1"/>
    </source>
</evidence>
<dbReference type="GO" id="GO:0046872">
    <property type="term" value="F:metal ion binding"/>
    <property type="evidence" value="ECO:0007669"/>
    <property type="project" value="UniProtKB-KW"/>
</dbReference>
<dbReference type="GO" id="GO:0030488">
    <property type="term" value="P:tRNA methylation"/>
    <property type="evidence" value="ECO:0007669"/>
    <property type="project" value="TreeGrafter"/>
</dbReference>
<feature type="binding site" evidence="11">
    <location>
        <begin position="245"/>
        <end position="251"/>
    </location>
    <ligand>
        <name>GTP</name>
        <dbReference type="ChEBI" id="CHEBI:37565"/>
    </ligand>
</feature>
<dbReference type="HAMAP" id="MF_00379">
    <property type="entry name" value="GTPase_MnmE"/>
    <property type="match status" value="1"/>
</dbReference>
<keyword evidence="8 11" id="KW-0460">Magnesium</keyword>
<dbReference type="CDD" id="cd04164">
    <property type="entry name" value="trmE"/>
    <property type="match status" value="1"/>
</dbReference>
<dbReference type="GO" id="GO:0005829">
    <property type="term" value="C:cytosol"/>
    <property type="evidence" value="ECO:0007669"/>
    <property type="project" value="TreeGrafter"/>
</dbReference>
<dbReference type="InterPro" id="IPR025867">
    <property type="entry name" value="MnmE_helical"/>
</dbReference>
<dbReference type="InterPro" id="IPR006073">
    <property type="entry name" value="GTP-bd"/>
</dbReference>
<evidence type="ECO:0000256" key="5">
    <source>
        <dbReference type="ARBA" id="ARBA00022723"/>
    </source>
</evidence>
<evidence type="ECO:0000256" key="9">
    <source>
        <dbReference type="ARBA" id="ARBA00022958"/>
    </source>
</evidence>
<name>A0A1A7NRN4_9PAST</name>
<dbReference type="PANTHER" id="PTHR42714:SF2">
    <property type="entry name" value="TRNA MODIFICATION GTPASE GTPBP3, MITOCHONDRIAL"/>
    <property type="match status" value="1"/>
</dbReference>
<comment type="subunit">
    <text evidence="11">Homodimer. Heterotetramer of two MnmE and two MnmG subunits.</text>
</comment>
<dbReference type="OrthoDB" id="9805918at2"/>
<evidence type="ECO:0000259" key="13">
    <source>
        <dbReference type="PROSITE" id="PS51709"/>
    </source>
</evidence>
<feature type="binding site" evidence="11">
    <location>
        <position position="23"/>
    </location>
    <ligand>
        <name>(6S)-5-formyl-5,6,7,8-tetrahydrofolate</name>
        <dbReference type="ChEBI" id="CHEBI:57457"/>
    </ligand>
</feature>
<feature type="binding site" evidence="11">
    <location>
        <begin position="335"/>
        <end position="338"/>
    </location>
    <ligand>
        <name>GTP</name>
        <dbReference type="ChEBI" id="CHEBI:37565"/>
    </ligand>
</feature>
<evidence type="ECO:0000256" key="11">
    <source>
        <dbReference type="HAMAP-Rule" id="MF_00379"/>
    </source>
</evidence>
<dbReference type="Gene3D" id="3.30.1360.120">
    <property type="entry name" value="Probable tRNA modification gtpase trme, domain 1"/>
    <property type="match status" value="1"/>
</dbReference>
<dbReference type="SUPFAM" id="SSF116878">
    <property type="entry name" value="TrmE connector domain"/>
    <property type="match status" value="1"/>
</dbReference>
<reference evidence="14 15" key="1">
    <citation type="submission" date="2014-11" db="EMBL/GenBank/DDBJ databases">
        <title>Pan-genome of Gallibacterium spp.</title>
        <authorList>
            <person name="Kudirkiene E."/>
            <person name="Bojesen A.M."/>
        </authorList>
    </citation>
    <scope>NUCLEOTIDE SEQUENCE [LARGE SCALE GENOMIC DNA]</scope>
    <source>
        <strain evidence="14 15">F151</strain>
    </source>
</reference>
<comment type="cofactor">
    <cofactor evidence="11">
        <name>K(+)</name>
        <dbReference type="ChEBI" id="CHEBI:29103"/>
    </cofactor>
    <text evidence="11">Binds 1 potassium ion per subunit.</text>
</comment>
<dbReference type="Pfam" id="PF12631">
    <property type="entry name" value="MnmE_helical"/>
    <property type="match status" value="1"/>
</dbReference>
<dbReference type="PANTHER" id="PTHR42714">
    <property type="entry name" value="TRNA MODIFICATION GTPASE GTPBP3"/>
    <property type="match status" value="1"/>
</dbReference>
<dbReference type="EMBL" id="JTJM01000014">
    <property type="protein sequence ID" value="OBW92877.1"/>
    <property type="molecule type" value="Genomic_DNA"/>
</dbReference>
<dbReference type="InterPro" id="IPR027417">
    <property type="entry name" value="P-loop_NTPase"/>
</dbReference>
<comment type="similarity">
    <text evidence="2 11 12">Belongs to the TRAFAC class TrmE-Era-EngA-EngB-Septin-like GTPase superfamily. TrmE GTPase family.</text>
</comment>
<evidence type="ECO:0000256" key="4">
    <source>
        <dbReference type="ARBA" id="ARBA00022694"/>
    </source>
</evidence>
<comment type="function">
    <text evidence="11">Exhibits a very high intrinsic GTPase hydrolysis rate. Involved in the addition of a carboxymethylaminomethyl (cmnm) group at the wobble position (U34) of certain tRNAs, forming tRNA-cmnm(5)s(2)U34.</text>
</comment>
<feature type="binding site" evidence="11">
    <location>
        <position position="250"/>
    </location>
    <ligand>
        <name>K(+)</name>
        <dbReference type="ChEBI" id="CHEBI:29103"/>
    </ligand>
</feature>
<keyword evidence="10 11" id="KW-0342">GTP-binding</keyword>
<dbReference type="Gene3D" id="1.20.120.430">
    <property type="entry name" value="tRNA modification GTPase MnmE domain 2"/>
    <property type="match status" value="1"/>
</dbReference>
<feature type="binding site" evidence="11">
    <location>
        <position position="247"/>
    </location>
    <ligand>
        <name>K(+)</name>
        <dbReference type="ChEBI" id="CHEBI:29103"/>
    </ligand>
</feature>
<feature type="binding site" evidence="11">
    <location>
        <position position="454"/>
    </location>
    <ligand>
        <name>(6S)-5-formyl-5,6,7,8-tetrahydrofolate</name>
        <dbReference type="ChEBI" id="CHEBI:57457"/>
    </ligand>
</feature>
<sequence>MIQTETIVAQATPPGRGGIGILRISGPLATEVAQQVLGKCPKPRVADYLPFKDIDGTTLDQGIALFFKAPHSFTGEDVLELQGHGGQVILDLLLKRILQIHGVRLARPGEFSEQAFLNDKIDLAQAEAIADLIDASSEQAARSALKSLQGEFSHQIHQLVDQLIYLRTYVEAAIDFPDEEIDFLADGKIESLLNQIIQQVNAVQAQAKQGSLLREGMKVVIAGRPNAGKSSLLNALAGREAAIVTDIAGTTRDVLREHIHLDGMPLHIIDTAGLRAATDEVERIGIERAWQEIEQADRVLFMLDSTTTKETLPEKIWPDFMSKLPSSMPVTIIRNKADLSGEHEGISIENGYTTVTLSAKTQQGIQLLKEHLKESIGYQMVTEGGFLARRRHLEALNQAAEHLQLGHIQLTQFYAGELLAEELKMAQNALSEITGEFTSDDLLGNIFSSFCIGK</sequence>
<dbReference type="GO" id="GO:0003924">
    <property type="term" value="F:GTPase activity"/>
    <property type="evidence" value="ECO:0007669"/>
    <property type="project" value="UniProtKB-UniRule"/>
</dbReference>
<dbReference type="InterPro" id="IPR031168">
    <property type="entry name" value="G_TrmE"/>
</dbReference>
<dbReference type="RefSeq" id="WP_065239000.1">
    <property type="nucleotide sequence ID" value="NZ_JTJM01000014.1"/>
</dbReference>
<evidence type="ECO:0000313" key="15">
    <source>
        <dbReference type="Proteomes" id="UP000243558"/>
    </source>
</evidence>